<dbReference type="InterPro" id="IPR056423">
    <property type="entry name" value="BACK_BPM_SPOP"/>
</dbReference>
<evidence type="ECO:0000256" key="1">
    <source>
        <dbReference type="ARBA" id="ARBA00004123"/>
    </source>
</evidence>
<proteinExistence type="inferred from homology"/>
<comment type="caution">
    <text evidence="8">The sequence shown here is derived from an EMBL/GenBank/DDBJ whole genome shotgun (WGS) entry which is preliminary data.</text>
</comment>
<comment type="pathway">
    <text evidence="2">Protein modification; protein ubiquitination.</text>
</comment>
<dbReference type="Gene3D" id="6.20.250.50">
    <property type="match status" value="1"/>
</dbReference>
<dbReference type="GO" id="GO:0005634">
    <property type="term" value="C:nucleus"/>
    <property type="evidence" value="ECO:0007669"/>
    <property type="project" value="UniProtKB-SubCell"/>
</dbReference>
<reference evidence="8 9" key="1">
    <citation type="journal article" date="2023" name="BMC Biol.">
        <title>The compact genome of the sponge Oopsacas minuta (Hexactinellida) is lacking key metazoan core genes.</title>
        <authorList>
            <person name="Santini S."/>
            <person name="Schenkelaars Q."/>
            <person name="Jourda C."/>
            <person name="Duchesne M."/>
            <person name="Belahbib H."/>
            <person name="Rocher C."/>
            <person name="Selva M."/>
            <person name="Riesgo A."/>
            <person name="Vervoort M."/>
            <person name="Leys S.P."/>
            <person name="Kodjabachian L."/>
            <person name="Le Bivic A."/>
            <person name="Borchiellini C."/>
            <person name="Claverie J.M."/>
            <person name="Renard E."/>
        </authorList>
    </citation>
    <scope>NUCLEOTIDE SEQUENCE [LARGE SCALE GENOMIC DNA]</scope>
    <source>
        <strain evidence="8">SPO-2</strain>
    </source>
</reference>
<evidence type="ECO:0000259" key="6">
    <source>
        <dbReference type="PROSITE" id="PS50097"/>
    </source>
</evidence>
<dbReference type="Pfam" id="PF00651">
    <property type="entry name" value="BTB"/>
    <property type="match status" value="1"/>
</dbReference>
<sequence>MASKSVVDNWCLTQVRVNKFSYIWTIENFSYCREDMGESLKSSTFSSCPDDPLKWCLRVNPKGLDEDSKDYLSVYLLLLSGNKGEVRAKFKFSILNHKREERKAMESQRAYRFVQGKDWGFKKFIRRDFLMDDANGLLPMDKLTIYCEVNVVSDAVTTCSQNSVAKLVIPPCTINQDYGTLIDTPMYNDVYLEANNEKIPAHKAILASRSPVFKAMFEHKMEESETGCVTIDDVDIEVLRDLLHFVYTGNSPCLEKFADRLLAAADKYALERLKVMCEESLCMNLTCENAADILILADLHSADQLKSKAIEFIYGHAADVMDCPNWSTLISSHPNLISEVFRALATATQLTQPPVVGPPKKKHKPSSVN</sequence>
<dbReference type="InterPro" id="IPR002083">
    <property type="entry name" value="MATH/TRAF_dom"/>
</dbReference>
<dbReference type="Gene3D" id="3.30.710.10">
    <property type="entry name" value="Potassium Channel Kv1.1, Chain A"/>
    <property type="match status" value="1"/>
</dbReference>
<accession>A0AAV7KI16</accession>
<dbReference type="Gene3D" id="2.60.210.10">
    <property type="entry name" value="Apoptosis, Tumor Necrosis Factor Receptor Associated Protein 2, Chain A"/>
    <property type="match status" value="1"/>
</dbReference>
<keyword evidence="9" id="KW-1185">Reference proteome</keyword>
<dbReference type="Pfam" id="PF24570">
    <property type="entry name" value="BACK_BPM_SPOP"/>
    <property type="match status" value="1"/>
</dbReference>
<keyword evidence="5" id="KW-0539">Nucleus</keyword>
<name>A0AAV7KI16_9METZ</name>
<evidence type="ECO:0000256" key="2">
    <source>
        <dbReference type="ARBA" id="ARBA00004906"/>
    </source>
</evidence>
<organism evidence="8 9">
    <name type="scientific">Oopsacas minuta</name>
    <dbReference type="NCBI Taxonomy" id="111878"/>
    <lineage>
        <taxon>Eukaryota</taxon>
        <taxon>Metazoa</taxon>
        <taxon>Porifera</taxon>
        <taxon>Hexactinellida</taxon>
        <taxon>Hexasterophora</taxon>
        <taxon>Lyssacinosida</taxon>
        <taxon>Leucopsacidae</taxon>
        <taxon>Oopsacas</taxon>
    </lineage>
</organism>
<dbReference type="Gene3D" id="6.10.250.3030">
    <property type="match status" value="1"/>
</dbReference>
<evidence type="ECO:0000256" key="4">
    <source>
        <dbReference type="ARBA" id="ARBA00022786"/>
    </source>
</evidence>
<feature type="domain" description="BTB" evidence="6">
    <location>
        <begin position="188"/>
        <end position="250"/>
    </location>
</feature>
<dbReference type="InterPro" id="IPR011333">
    <property type="entry name" value="SKP1/BTB/POZ_sf"/>
</dbReference>
<dbReference type="SMART" id="SM00061">
    <property type="entry name" value="MATH"/>
    <property type="match status" value="1"/>
</dbReference>
<evidence type="ECO:0000256" key="3">
    <source>
        <dbReference type="ARBA" id="ARBA00010846"/>
    </source>
</evidence>
<dbReference type="SUPFAM" id="SSF54695">
    <property type="entry name" value="POZ domain"/>
    <property type="match status" value="1"/>
</dbReference>
<dbReference type="PROSITE" id="PS50097">
    <property type="entry name" value="BTB"/>
    <property type="match status" value="1"/>
</dbReference>
<comment type="subcellular location">
    <subcellularLocation>
        <location evidence="1">Nucleus</location>
    </subcellularLocation>
</comment>
<dbReference type="FunFam" id="3.30.710.10:FF:000159">
    <property type="entry name" value="Speckle-type POZ protein B"/>
    <property type="match status" value="1"/>
</dbReference>
<dbReference type="InterPro" id="IPR000210">
    <property type="entry name" value="BTB/POZ_dom"/>
</dbReference>
<keyword evidence="4" id="KW-0833">Ubl conjugation pathway</keyword>
<dbReference type="Proteomes" id="UP001165289">
    <property type="component" value="Unassembled WGS sequence"/>
</dbReference>
<feature type="domain" description="MATH" evidence="7">
    <location>
        <begin position="19"/>
        <end position="149"/>
    </location>
</feature>
<dbReference type="PROSITE" id="PS50144">
    <property type="entry name" value="MATH"/>
    <property type="match status" value="1"/>
</dbReference>
<comment type="similarity">
    <text evidence="3">Belongs to the Tdpoz family.</text>
</comment>
<evidence type="ECO:0000313" key="8">
    <source>
        <dbReference type="EMBL" id="KAI6661017.1"/>
    </source>
</evidence>
<dbReference type="PANTHER" id="PTHR24413">
    <property type="entry name" value="SPECKLE-TYPE POZ PROTEIN"/>
    <property type="match status" value="1"/>
</dbReference>
<dbReference type="Pfam" id="PF22486">
    <property type="entry name" value="MATH_2"/>
    <property type="match status" value="1"/>
</dbReference>
<dbReference type="GO" id="GO:0030163">
    <property type="term" value="P:protein catabolic process"/>
    <property type="evidence" value="ECO:0007669"/>
    <property type="project" value="UniProtKB-ARBA"/>
</dbReference>
<dbReference type="SMART" id="SM00225">
    <property type="entry name" value="BTB"/>
    <property type="match status" value="1"/>
</dbReference>
<dbReference type="SUPFAM" id="SSF49599">
    <property type="entry name" value="TRAF domain-like"/>
    <property type="match status" value="1"/>
</dbReference>
<dbReference type="AlphaFoldDB" id="A0AAV7KI16"/>
<dbReference type="EMBL" id="JAKMXF010000022">
    <property type="protein sequence ID" value="KAI6661017.1"/>
    <property type="molecule type" value="Genomic_DNA"/>
</dbReference>
<dbReference type="FunFam" id="2.60.210.10:FF:000003">
    <property type="entry name" value="Speckle-type POZ protein-like a"/>
    <property type="match status" value="1"/>
</dbReference>
<gene>
    <name evidence="8" type="ORF">LOD99_13740</name>
</gene>
<protein>
    <submittedName>
        <fullName evidence="8">Protein roadkill</fullName>
    </submittedName>
</protein>
<dbReference type="InterPro" id="IPR008974">
    <property type="entry name" value="TRAF-like"/>
</dbReference>
<evidence type="ECO:0000313" key="9">
    <source>
        <dbReference type="Proteomes" id="UP001165289"/>
    </source>
</evidence>
<evidence type="ECO:0000259" key="7">
    <source>
        <dbReference type="PROSITE" id="PS50144"/>
    </source>
</evidence>
<evidence type="ECO:0000256" key="5">
    <source>
        <dbReference type="ARBA" id="ARBA00023242"/>
    </source>
</evidence>